<dbReference type="GO" id="GO:0016853">
    <property type="term" value="F:isomerase activity"/>
    <property type="evidence" value="ECO:0007669"/>
    <property type="project" value="UniProtKB-KW"/>
</dbReference>
<dbReference type="NCBIfam" id="TIGR01479">
    <property type="entry name" value="GMP_PMI"/>
    <property type="match status" value="1"/>
</dbReference>
<dbReference type="Pfam" id="PF22640">
    <property type="entry name" value="ManC_GMP_beta-helix"/>
    <property type="match status" value="1"/>
</dbReference>
<dbReference type="GO" id="GO:0000271">
    <property type="term" value="P:polysaccharide biosynthetic process"/>
    <property type="evidence" value="ECO:0007669"/>
    <property type="project" value="InterPro"/>
</dbReference>
<evidence type="ECO:0000256" key="4">
    <source>
        <dbReference type="ARBA" id="ARBA00022679"/>
    </source>
</evidence>
<comment type="similarity">
    <text evidence="2 9">Belongs to the mannose-6-phosphate isomerase type 2 family.</text>
</comment>
<comment type="caution">
    <text evidence="14">The sequence shown here is derived from an EMBL/GenBank/DDBJ whole genome shotgun (WGS) entry which is preliminary data.</text>
</comment>
<evidence type="ECO:0000256" key="6">
    <source>
        <dbReference type="ARBA" id="ARBA00022741"/>
    </source>
</evidence>
<dbReference type="AlphaFoldDB" id="A0AB74N5S3"/>
<dbReference type="FunFam" id="3.90.550.10:FF:000046">
    <property type="entry name" value="Mannose-1-phosphate guanylyltransferase (GDP)"/>
    <property type="match status" value="1"/>
</dbReference>
<dbReference type="Proteomes" id="UP000226080">
    <property type="component" value="Unassembled WGS sequence"/>
</dbReference>
<evidence type="ECO:0000256" key="2">
    <source>
        <dbReference type="ARBA" id="ARBA00006115"/>
    </source>
</evidence>
<dbReference type="SMR" id="A0AB74N5S3"/>
<dbReference type="PANTHER" id="PTHR46390:SF1">
    <property type="entry name" value="MANNOSE-1-PHOSPHATE GUANYLYLTRANSFERASE"/>
    <property type="match status" value="1"/>
</dbReference>
<keyword evidence="6" id="KW-0547">Nucleotide-binding</keyword>
<keyword evidence="15" id="KW-1185">Reference proteome</keyword>
<feature type="domain" description="Mannose-6-phosphate isomerase type II C-terminal" evidence="11">
    <location>
        <begin position="359"/>
        <end position="470"/>
    </location>
</feature>
<evidence type="ECO:0000256" key="7">
    <source>
        <dbReference type="ARBA" id="ARBA00023134"/>
    </source>
</evidence>
<dbReference type="Pfam" id="PF00483">
    <property type="entry name" value="NTP_transferase"/>
    <property type="match status" value="1"/>
</dbReference>
<evidence type="ECO:0000313" key="16">
    <source>
        <dbReference type="Proteomes" id="UP000323012"/>
    </source>
</evidence>
<evidence type="ECO:0000313" key="15">
    <source>
        <dbReference type="Proteomes" id="UP000226080"/>
    </source>
</evidence>
<dbReference type="InterPro" id="IPR051161">
    <property type="entry name" value="Mannose-6P_isomerase_type2"/>
</dbReference>
<dbReference type="CDD" id="cd02213">
    <property type="entry name" value="cupin_PMI_typeII_C"/>
    <property type="match status" value="1"/>
</dbReference>
<evidence type="ECO:0000313" key="13">
    <source>
        <dbReference type="EMBL" id="PHO20528.1"/>
    </source>
</evidence>
<dbReference type="Proteomes" id="UP000323012">
    <property type="component" value="Unassembled WGS sequence"/>
</dbReference>
<evidence type="ECO:0000256" key="8">
    <source>
        <dbReference type="ARBA" id="ARBA00047343"/>
    </source>
</evidence>
<dbReference type="SUPFAM" id="SSF53448">
    <property type="entry name" value="Nucleotide-diphospho-sugar transferases"/>
    <property type="match status" value="1"/>
</dbReference>
<dbReference type="Pfam" id="PF01050">
    <property type="entry name" value="MannoseP_isomer"/>
    <property type="match status" value="1"/>
</dbReference>
<dbReference type="InterPro" id="IPR001538">
    <property type="entry name" value="Man6P_isomerase-2_C"/>
</dbReference>
<dbReference type="FunFam" id="2.60.120.10:FF:000032">
    <property type="entry name" value="Mannose-1-phosphate guanylyltransferase/mannose-6-phosphate isomerase"/>
    <property type="match status" value="1"/>
</dbReference>
<dbReference type="Gene3D" id="3.90.550.10">
    <property type="entry name" value="Spore Coat Polysaccharide Biosynthesis Protein SpsA, Chain A"/>
    <property type="match status" value="1"/>
</dbReference>
<dbReference type="InterPro" id="IPR029044">
    <property type="entry name" value="Nucleotide-diphossugar_trans"/>
</dbReference>
<accession>A0AB74N5S3</accession>
<keyword evidence="7" id="KW-0342">GTP-binding</keyword>
<dbReference type="GO" id="GO:0005525">
    <property type="term" value="F:GTP binding"/>
    <property type="evidence" value="ECO:0007669"/>
    <property type="project" value="UniProtKB-KW"/>
</dbReference>
<comment type="catalytic activity">
    <reaction evidence="8">
        <text>alpha-D-mannose 1-phosphate + GTP + H(+) = GDP-alpha-D-mannose + diphosphate</text>
        <dbReference type="Rhea" id="RHEA:15229"/>
        <dbReference type="ChEBI" id="CHEBI:15378"/>
        <dbReference type="ChEBI" id="CHEBI:33019"/>
        <dbReference type="ChEBI" id="CHEBI:37565"/>
        <dbReference type="ChEBI" id="CHEBI:57527"/>
        <dbReference type="ChEBI" id="CHEBI:58409"/>
        <dbReference type="EC" id="2.7.7.13"/>
    </reaction>
</comment>
<protein>
    <recommendedName>
        <fullName evidence="3">mannose-1-phosphate guanylyltransferase</fullName>
        <ecNumber evidence="3">2.7.7.13</ecNumber>
    </recommendedName>
</protein>
<reference evidence="13 15" key="1">
    <citation type="submission" date="2017-10" db="EMBL/GenBank/DDBJ databases">
        <title>Draft genome sequences of Aggregatibacter actinomycetemcomitans strains 310a and 310b.</title>
        <authorList>
            <person name="May A.C."/>
            <person name="Ohta H."/>
            <person name="Maeda H."/>
            <person name="Kokeguchi S."/>
            <person name="Cugini C."/>
        </authorList>
    </citation>
    <scope>NUCLEOTIDE SEQUENCE [LARGE SCALE GENOMIC DNA]</scope>
    <source>
        <strain evidence="13 15">310b</strain>
    </source>
</reference>
<dbReference type="EC" id="2.7.7.13" evidence="3"/>
<dbReference type="GO" id="GO:0009298">
    <property type="term" value="P:GDP-mannose biosynthetic process"/>
    <property type="evidence" value="ECO:0007669"/>
    <property type="project" value="TreeGrafter"/>
</dbReference>
<dbReference type="InterPro" id="IPR054566">
    <property type="entry name" value="ManC/GMP-like_b-helix"/>
</dbReference>
<proteinExistence type="inferred from homology"/>
<organism evidence="14 16">
    <name type="scientific">Aggregatibacter actinomycetemcomitans</name>
    <name type="common">Actinobacillus actinomycetemcomitans</name>
    <name type="synonym">Haemophilus actinomycetemcomitans</name>
    <dbReference type="NCBI Taxonomy" id="714"/>
    <lineage>
        <taxon>Bacteria</taxon>
        <taxon>Pseudomonadati</taxon>
        <taxon>Pseudomonadota</taxon>
        <taxon>Gammaproteobacteria</taxon>
        <taxon>Pasteurellales</taxon>
        <taxon>Pasteurellaceae</taxon>
        <taxon>Aggregatibacter</taxon>
    </lineage>
</organism>
<evidence type="ECO:0000256" key="9">
    <source>
        <dbReference type="RuleBase" id="RU004190"/>
    </source>
</evidence>
<evidence type="ECO:0000256" key="3">
    <source>
        <dbReference type="ARBA" id="ARBA00012387"/>
    </source>
</evidence>
<feature type="domain" description="Nucleotidyl transferase" evidence="10">
    <location>
        <begin position="13"/>
        <end position="295"/>
    </location>
</feature>
<comment type="pathway">
    <text evidence="1">Nucleotide-sugar biosynthesis; GDP-alpha-D-mannose biosynthesis; GDP-alpha-D-mannose from alpha-D-mannose 1-phosphate (GTP route): step 1/1.</text>
</comment>
<reference evidence="14 16" key="2">
    <citation type="submission" date="2019-08" db="EMBL/GenBank/DDBJ databases">
        <title>Whole genome sequencing of Aggregatibacter actinomycetemcomitans cultured from blood stream infections in Denmark reveals a novel phylogenetic lineage expressing serotype a membrane O polysaccharide.</title>
        <authorList>
            <person name="Nedergaard S."/>
            <person name="Kobel C.M."/>
            <person name="Nielsen M.B."/>
            <person name="Moeller R.T."/>
            <person name="Jensen A.B."/>
            <person name="Noerskov-Lauritsen N."/>
        </authorList>
    </citation>
    <scope>NUCLEOTIDE SEQUENCE [LARGE SCALE GENOMIC DNA]</scope>
    <source>
        <strain evidence="14 16">PN_563</strain>
    </source>
</reference>
<dbReference type="InterPro" id="IPR005835">
    <property type="entry name" value="NTP_transferase_dom"/>
</dbReference>
<evidence type="ECO:0000313" key="14">
    <source>
        <dbReference type="EMBL" id="TYA38906.1"/>
    </source>
</evidence>
<evidence type="ECO:0000256" key="1">
    <source>
        <dbReference type="ARBA" id="ARBA00004823"/>
    </source>
</evidence>
<evidence type="ECO:0000259" key="12">
    <source>
        <dbReference type="Pfam" id="PF22640"/>
    </source>
</evidence>
<keyword evidence="5 14" id="KW-0548">Nucleotidyltransferase</keyword>
<dbReference type="Gene3D" id="2.60.120.10">
    <property type="entry name" value="Jelly Rolls"/>
    <property type="match status" value="1"/>
</dbReference>
<evidence type="ECO:0000259" key="11">
    <source>
        <dbReference type="Pfam" id="PF01050"/>
    </source>
</evidence>
<keyword evidence="4 14" id="KW-0808">Transferase</keyword>
<sequence length="476" mass="53730">MGFIFEGSSMFISVIMAGGSGSRLWPLSRSMFPKQFLALDKKNNLTMLQATIDRINQMSTSEPIIITNEQHRFIVAEQLREYGVKSRIILEPVGKNTAPAIALAAFEAIKHGEDPILLVLAADHVVLNKEAFQTSVRNALVQAQTGYLVTFGIVPTAPETGYGYIQRGEKITEEAYKVERFVEKPNFETAEKYVASGNCYWNSGCFMFKASCYLHELRKFALEIYEACEKATSNRLKNNDFIRVDVDEFLKCPDDSVDYAVIEKTDKAIVVPMDAGWSDVGSWSALWEVSDKDENQNSYHGDVIMKNTSGCYIYAPNKLVAAVGLENIVIVDTKDAVLVADRSKVQEVKQIVEQLKKEDRREYKEHREIYRPWGRSDAIAQGERYKVNRITVNPGESEETQVHYHRAEHWIVVSGMAKVTKGEQESLITENQSIYIPVGVPHQIANLGKIPLELIEVQSGGYLDDDDVSVLRKYYK</sequence>
<dbReference type="InterPro" id="IPR011051">
    <property type="entry name" value="RmlC_Cupin_sf"/>
</dbReference>
<dbReference type="EMBL" id="PCGW01000010">
    <property type="protein sequence ID" value="PHO20528.1"/>
    <property type="molecule type" value="Genomic_DNA"/>
</dbReference>
<dbReference type="EMBL" id="VSED01000014">
    <property type="protein sequence ID" value="TYA38906.1"/>
    <property type="molecule type" value="Genomic_DNA"/>
</dbReference>
<dbReference type="InterPro" id="IPR006375">
    <property type="entry name" value="Man1P_GuaTrfase/Man6P_Isoase"/>
</dbReference>
<dbReference type="InterPro" id="IPR014710">
    <property type="entry name" value="RmlC-like_jellyroll"/>
</dbReference>
<feature type="domain" description="MannoseP isomerase/GMP-like beta-helix" evidence="12">
    <location>
        <begin position="302"/>
        <end position="355"/>
    </location>
</feature>
<dbReference type="CDD" id="cd02509">
    <property type="entry name" value="GDP-M1P_Guanylyltransferase"/>
    <property type="match status" value="1"/>
</dbReference>
<evidence type="ECO:0000259" key="10">
    <source>
        <dbReference type="Pfam" id="PF00483"/>
    </source>
</evidence>
<dbReference type="PANTHER" id="PTHR46390">
    <property type="entry name" value="MANNOSE-1-PHOSPHATE GUANYLYLTRANSFERASE"/>
    <property type="match status" value="1"/>
</dbReference>
<name>A0AB74N5S3_AGGAC</name>
<dbReference type="SUPFAM" id="SSF51182">
    <property type="entry name" value="RmlC-like cupins"/>
    <property type="match status" value="1"/>
</dbReference>
<dbReference type="GO" id="GO:0004475">
    <property type="term" value="F:mannose-1-phosphate guanylyltransferase (GTP) activity"/>
    <property type="evidence" value="ECO:0007669"/>
    <property type="project" value="UniProtKB-EC"/>
</dbReference>
<keyword evidence="14" id="KW-0413">Isomerase</keyword>
<dbReference type="InterPro" id="IPR049577">
    <property type="entry name" value="GMPP_N"/>
</dbReference>
<gene>
    <name evidence="13" type="ORF">CQR80_06445</name>
    <name evidence="14" type="ORF">FXB79_06385</name>
</gene>
<evidence type="ECO:0000256" key="5">
    <source>
        <dbReference type="ARBA" id="ARBA00022695"/>
    </source>
</evidence>